<dbReference type="InterPro" id="IPR051081">
    <property type="entry name" value="HTH_MetalResp_TranReg"/>
</dbReference>
<dbReference type="PROSITE" id="PS50987">
    <property type="entry name" value="HTH_ARSR_2"/>
    <property type="match status" value="1"/>
</dbReference>
<dbReference type="PANTHER" id="PTHR33154:SF18">
    <property type="entry name" value="ARSENICAL RESISTANCE OPERON REPRESSOR"/>
    <property type="match status" value="1"/>
</dbReference>
<dbReference type="GO" id="GO:0003700">
    <property type="term" value="F:DNA-binding transcription factor activity"/>
    <property type="evidence" value="ECO:0007669"/>
    <property type="project" value="InterPro"/>
</dbReference>
<dbReference type="PANTHER" id="PTHR33154">
    <property type="entry name" value="TRANSCRIPTIONAL REGULATOR, ARSR FAMILY"/>
    <property type="match status" value="1"/>
</dbReference>
<dbReference type="NCBIfam" id="NF033788">
    <property type="entry name" value="HTH_metalloreg"/>
    <property type="match status" value="1"/>
</dbReference>
<dbReference type="SMART" id="SM00418">
    <property type="entry name" value="HTH_ARSR"/>
    <property type="match status" value="1"/>
</dbReference>
<dbReference type="GO" id="GO:0003677">
    <property type="term" value="F:DNA binding"/>
    <property type="evidence" value="ECO:0007669"/>
    <property type="project" value="UniProtKB-KW"/>
</dbReference>
<dbReference type="Proteomes" id="UP001304125">
    <property type="component" value="Chromosome"/>
</dbReference>
<keyword evidence="6" id="KW-1185">Reference proteome</keyword>
<keyword evidence="2" id="KW-0238">DNA-binding</keyword>
<reference evidence="5 6" key="1">
    <citation type="submission" date="2023-09" db="EMBL/GenBank/DDBJ databases">
        <title>Demequina sp. a novel bacteria isolated from Capsicum annuum.</title>
        <authorList>
            <person name="Humaira Z."/>
            <person name="Lee J."/>
            <person name="Cho D."/>
        </authorList>
    </citation>
    <scope>NUCLEOTIDE SEQUENCE [LARGE SCALE GENOMIC DNA]</scope>
    <source>
        <strain evidence="5 6">OYTSA14</strain>
    </source>
</reference>
<sequence>MTQLSSIDLIPRPAEQTSPCAAPATESPHDPAPAVELLQAIADPVRWTVLDRLSVGTRCVCDLQEHVDVSATLLSYHLRILRDAGLVTTSRRGRWIDYSLAPDASARIASALPGSGTTTIAALPDQPDQ</sequence>
<evidence type="ECO:0000256" key="1">
    <source>
        <dbReference type="ARBA" id="ARBA00023015"/>
    </source>
</evidence>
<dbReference type="InterPro" id="IPR001845">
    <property type="entry name" value="HTH_ArsR_DNA-bd_dom"/>
</dbReference>
<name>A0AA96F5J5_9MICO</name>
<dbReference type="Gene3D" id="1.10.10.10">
    <property type="entry name" value="Winged helix-like DNA-binding domain superfamily/Winged helix DNA-binding domain"/>
    <property type="match status" value="1"/>
</dbReference>
<dbReference type="PRINTS" id="PR00778">
    <property type="entry name" value="HTHARSR"/>
</dbReference>
<dbReference type="RefSeq" id="WP_313496529.1">
    <property type="nucleotide sequence ID" value="NZ_CP134879.1"/>
</dbReference>
<dbReference type="CDD" id="cd00090">
    <property type="entry name" value="HTH_ARSR"/>
    <property type="match status" value="1"/>
</dbReference>
<evidence type="ECO:0000256" key="3">
    <source>
        <dbReference type="ARBA" id="ARBA00023163"/>
    </source>
</evidence>
<dbReference type="InterPro" id="IPR036390">
    <property type="entry name" value="WH_DNA-bd_sf"/>
</dbReference>
<dbReference type="Pfam" id="PF01022">
    <property type="entry name" value="HTH_5"/>
    <property type="match status" value="1"/>
</dbReference>
<feature type="domain" description="HTH arsR-type" evidence="4">
    <location>
        <begin position="26"/>
        <end position="120"/>
    </location>
</feature>
<accession>A0AA96F5J5</accession>
<evidence type="ECO:0000259" key="4">
    <source>
        <dbReference type="PROSITE" id="PS50987"/>
    </source>
</evidence>
<protein>
    <submittedName>
        <fullName evidence="5">Metalloregulator ArsR/SmtB family transcription factor</fullName>
    </submittedName>
</protein>
<dbReference type="InterPro" id="IPR036388">
    <property type="entry name" value="WH-like_DNA-bd_sf"/>
</dbReference>
<evidence type="ECO:0000256" key="2">
    <source>
        <dbReference type="ARBA" id="ARBA00023125"/>
    </source>
</evidence>
<dbReference type="SUPFAM" id="SSF46785">
    <property type="entry name" value="Winged helix' DNA-binding domain"/>
    <property type="match status" value="1"/>
</dbReference>
<dbReference type="InterPro" id="IPR011991">
    <property type="entry name" value="ArsR-like_HTH"/>
</dbReference>
<evidence type="ECO:0000313" key="6">
    <source>
        <dbReference type="Proteomes" id="UP001304125"/>
    </source>
</evidence>
<dbReference type="PROSITE" id="PS00846">
    <property type="entry name" value="HTH_ARSR_1"/>
    <property type="match status" value="1"/>
</dbReference>
<keyword evidence="3" id="KW-0804">Transcription</keyword>
<dbReference type="EMBL" id="CP134879">
    <property type="protein sequence ID" value="WNM23543.1"/>
    <property type="molecule type" value="Genomic_DNA"/>
</dbReference>
<dbReference type="AlphaFoldDB" id="A0AA96F5J5"/>
<keyword evidence="1" id="KW-0805">Transcription regulation</keyword>
<dbReference type="InterPro" id="IPR018334">
    <property type="entry name" value="ArsR_HTH"/>
</dbReference>
<proteinExistence type="predicted"/>
<organism evidence="5 6">
    <name type="scientific">Demequina capsici</name>
    <dbReference type="NCBI Taxonomy" id="3075620"/>
    <lineage>
        <taxon>Bacteria</taxon>
        <taxon>Bacillati</taxon>
        <taxon>Actinomycetota</taxon>
        <taxon>Actinomycetes</taxon>
        <taxon>Micrococcales</taxon>
        <taxon>Demequinaceae</taxon>
        <taxon>Demequina</taxon>
    </lineage>
</organism>
<gene>
    <name evidence="5" type="ORF">RN606_09200</name>
</gene>
<evidence type="ECO:0000313" key="5">
    <source>
        <dbReference type="EMBL" id="WNM23543.1"/>
    </source>
</evidence>